<sequence>MSRWSHWHVYEYMRQRYIHTGMVPDQQELLAEFADMELALIEEGVKEFNLAMSIGGRLYA</sequence>
<evidence type="ECO:0000313" key="2">
    <source>
        <dbReference type="Proteomes" id="UP000706926"/>
    </source>
</evidence>
<dbReference type="Proteomes" id="UP000706926">
    <property type="component" value="Unassembled WGS sequence"/>
</dbReference>
<protein>
    <submittedName>
        <fullName evidence="1">Uncharacterized protein</fullName>
    </submittedName>
</protein>
<dbReference type="RefSeq" id="WP_210094666.1">
    <property type="nucleotide sequence ID" value="NZ_DMBX01000007.1"/>
</dbReference>
<name>A0ABS4F9V8_9BACL</name>
<proteinExistence type="predicted"/>
<reference evidence="1 2" key="1">
    <citation type="submission" date="2021-03" db="EMBL/GenBank/DDBJ databases">
        <title>Genomic Encyclopedia of Type Strains, Phase IV (KMG-IV): sequencing the most valuable type-strain genomes for metagenomic binning, comparative biology and taxonomic classification.</title>
        <authorList>
            <person name="Goeker M."/>
        </authorList>
    </citation>
    <scope>NUCLEOTIDE SEQUENCE [LARGE SCALE GENOMIC DNA]</scope>
    <source>
        <strain evidence="1 2">DSM 15596</strain>
    </source>
</reference>
<gene>
    <name evidence="1" type="ORF">J2Z18_002119</name>
</gene>
<keyword evidence="2" id="KW-1185">Reference proteome</keyword>
<comment type="caution">
    <text evidence="1">The sequence shown here is derived from an EMBL/GenBank/DDBJ whole genome shotgun (WGS) entry which is preliminary data.</text>
</comment>
<dbReference type="EMBL" id="JAGGKI010000004">
    <property type="protein sequence ID" value="MBP1893017.1"/>
    <property type="molecule type" value="Genomic_DNA"/>
</dbReference>
<evidence type="ECO:0000313" key="1">
    <source>
        <dbReference type="EMBL" id="MBP1893017.1"/>
    </source>
</evidence>
<dbReference type="GeneID" id="95404130"/>
<accession>A0ABS4F9V8</accession>
<organism evidence="1 2">
    <name type="scientific">Paenibacillus lactis</name>
    <dbReference type="NCBI Taxonomy" id="228574"/>
    <lineage>
        <taxon>Bacteria</taxon>
        <taxon>Bacillati</taxon>
        <taxon>Bacillota</taxon>
        <taxon>Bacilli</taxon>
        <taxon>Bacillales</taxon>
        <taxon>Paenibacillaceae</taxon>
        <taxon>Paenibacillus</taxon>
    </lineage>
</organism>